<comment type="caution">
    <text evidence="1">The sequence shown here is derived from an EMBL/GenBank/DDBJ whole genome shotgun (WGS) entry which is preliminary data.</text>
</comment>
<sequence>MGQRANLIIVSNDTYDLYYSHWCANTLPKDLFWGPQYAIKFIEMQTKVDESGWLDDVWAEGGAVLDLDNKKLVFYGGEDILFDIPLRNLFLSLMNKTWYGWEIEWAYEGILDLASYVGYPKEKVLTGRVDDIKDLSLAPPEEKNWVNTVASVKFSDNEMLLFPLCGGIEVYLSFGPEIVNKIDKSYGYTSHSLSEWTEDFPVGGFHIDVTEKRVEFWHANNIPEISKRLVTKWFDWKVLEYYCDYESQVRSTRGLLQFHSIDRQRLLTQLRALLLKESSNPLDTLSYIVKQEAGAGRTVEINPYALRYDRYDLPRSVREEILEYAVDNL</sequence>
<name>A0ABT2UCQ6_9BACL</name>
<keyword evidence="2" id="KW-1185">Reference proteome</keyword>
<gene>
    <name evidence="1" type="ORF">OB236_09790</name>
</gene>
<dbReference type="EMBL" id="JAOQIO010000023">
    <property type="protein sequence ID" value="MCU6792420.1"/>
    <property type="molecule type" value="Genomic_DNA"/>
</dbReference>
<proteinExistence type="predicted"/>
<evidence type="ECO:0000313" key="1">
    <source>
        <dbReference type="EMBL" id="MCU6792420.1"/>
    </source>
</evidence>
<reference evidence="1 2" key="1">
    <citation type="submission" date="2022-09" db="EMBL/GenBank/DDBJ databases">
        <authorList>
            <person name="Han X.L."/>
            <person name="Wang Q."/>
            <person name="Lu T."/>
        </authorList>
    </citation>
    <scope>NUCLEOTIDE SEQUENCE [LARGE SCALE GENOMIC DNA]</scope>
    <source>
        <strain evidence="1 2">WQ 127069</strain>
    </source>
</reference>
<accession>A0ABT2UCQ6</accession>
<organism evidence="1 2">
    <name type="scientific">Paenibacillus baimaensis</name>
    <dbReference type="NCBI Taxonomy" id="2982185"/>
    <lineage>
        <taxon>Bacteria</taxon>
        <taxon>Bacillati</taxon>
        <taxon>Bacillota</taxon>
        <taxon>Bacilli</taxon>
        <taxon>Bacillales</taxon>
        <taxon>Paenibacillaceae</taxon>
        <taxon>Paenibacillus</taxon>
    </lineage>
</organism>
<dbReference type="Proteomes" id="UP001652445">
    <property type="component" value="Unassembled WGS sequence"/>
</dbReference>
<evidence type="ECO:0000313" key="2">
    <source>
        <dbReference type="Proteomes" id="UP001652445"/>
    </source>
</evidence>
<protein>
    <submittedName>
        <fullName evidence="1">Uncharacterized protein</fullName>
    </submittedName>
</protein>
<dbReference type="RefSeq" id="WP_262683811.1">
    <property type="nucleotide sequence ID" value="NZ_JAOQIO010000023.1"/>
</dbReference>